<dbReference type="EMBL" id="JASJQH010007612">
    <property type="protein sequence ID" value="KAK9703753.1"/>
    <property type="molecule type" value="Genomic_DNA"/>
</dbReference>
<gene>
    <name evidence="2" type="primary">DNAJC1</name>
    <name evidence="2" type="ORF">K7432_010574</name>
</gene>
<organism evidence="2 3">
    <name type="scientific">Basidiobolus ranarum</name>
    <dbReference type="NCBI Taxonomy" id="34480"/>
    <lineage>
        <taxon>Eukaryota</taxon>
        <taxon>Fungi</taxon>
        <taxon>Fungi incertae sedis</taxon>
        <taxon>Zoopagomycota</taxon>
        <taxon>Entomophthoromycotina</taxon>
        <taxon>Basidiobolomycetes</taxon>
        <taxon>Basidiobolales</taxon>
        <taxon>Basidiobolaceae</taxon>
        <taxon>Basidiobolus</taxon>
    </lineage>
</organism>
<evidence type="ECO:0000256" key="1">
    <source>
        <dbReference type="SAM" id="MobiDB-lite"/>
    </source>
</evidence>
<dbReference type="Proteomes" id="UP001479436">
    <property type="component" value="Unassembled WGS sequence"/>
</dbReference>
<evidence type="ECO:0000313" key="2">
    <source>
        <dbReference type="EMBL" id="KAK9703753.1"/>
    </source>
</evidence>
<proteinExistence type="predicted"/>
<feature type="compositionally biased region" description="Basic residues" evidence="1">
    <location>
        <begin position="112"/>
        <end position="122"/>
    </location>
</feature>
<protein>
    <submittedName>
        <fullName evidence="2">DnaJ subfamily C member 1</fullName>
    </submittedName>
</protein>
<evidence type="ECO:0000313" key="3">
    <source>
        <dbReference type="Proteomes" id="UP001479436"/>
    </source>
</evidence>
<reference evidence="2 3" key="1">
    <citation type="submission" date="2023-04" db="EMBL/GenBank/DDBJ databases">
        <title>Genome of Basidiobolus ranarum AG-B5.</title>
        <authorList>
            <person name="Stajich J.E."/>
            <person name="Carter-House D."/>
            <person name="Gryganskyi A."/>
        </authorList>
    </citation>
    <scope>NUCLEOTIDE SEQUENCE [LARGE SCALE GENOMIC DNA]</scope>
    <source>
        <strain evidence="2 3">AG-B5</strain>
    </source>
</reference>
<name>A0ABR2VVQ6_9FUNG</name>
<sequence length="122" mass="14226">MIFLSIVQYGTSWLTYYLRKRDIQYLIEEREMLAKRQVKKTKKSNAESSINFNEDLDPESIPKPSVWNVFLLSIPRFIFRKITGTKSIPSESLPDDEEYVEPAVAPDSPQGKTRKRSRKARS</sequence>
<accession>A0ABR2VVQ6</accession>
<comment type="caution">
    <text evidence="2">The sequence shown here is derived from an EMBL/GenBank/DDBJ whole genome shotgun (WGS) entry which is preliminary data.</text>
</comment>
<keyword evidence="3" id="KW-1185">Reference proteome</keyword>
<feature type="region of interest" description="Disordered" evidence="1">
    <location>
        <begin position="87"/>
        <end position="122"/>
    </location>
</feature>